<evidence type="ECO:0000256" key="2">
    <source>
        <dbReference type="ARBA" id="ARBA00023125"/>
    </source>
</evidence>
<dbReference type="InterPro" id="IPR009057">
    <property type="entry name" value="Homeodomain-like_sf"/>
</dbReference>
<keyword evidence="2" id="KW-0238">DNA-binding</keyword>
<sequence>MELAREYNRTSSTICTILKKKDLIKAQTPAKGIKIISKLRNSVHNKMENLLLSWLTKKQIAGDTVTEASLCEKARTIYADLLQHAPDTPAAQKASQKQFKASRGWLDNFRKRIGIHSSDRDDETTNSDSNTTEDYILHVRMQLVYFVRIIIIIKKLK</sequence>
<dbReference type="SMART" id="SM00674">
    <property type="entry name" value="CENPB"/>
    <property type="match status" value="1"/>
</dbReference>
<dbReference type="PANTHER" id="PTHR19303:SF27">
    <property type="entry name" value="HTH CENPB-TYPE DOMAIN-CONTAINING PROTEIN"/>
    <property type="match status" value="1"/>
</dbReference>
<dbReference type="PROSITE" id="PS51253">
    <property type="entry name" value="HTH_CENPB"/>
    <property type="match status" value="1"/>
</dbReference>
<evidence type="ECO:0000259" key="3">
    <source>
        <dbReference type="PROSITE" id="PS51253"/>
    </source>
</evidence>
<dbReference type="Proteomes" id="UP000887116">
    <property type="component" value="Unassembled WGS sequence"/>
</dbReference>
<dbReference type="Gene3D" id="1.10.10.60">
    <property type="entry name" value="Homeodomain-like"/>
    <property type="match status" value="2"/>
</dbReference>
<dbReference type="AlphaFoldDB" id="A0A8X6F1M8"/>
<proteinExistence type="predicted"/>
<dbReference type="PANTHER" id="PTHR19303">
    <property type="entry name" value="TRANSPOSON"/>
    <property type="match status" value="1"/>
</dbReference>
<dbReference type="OrthoDB" id="6422574at2759"/>
<dbReference type="GO" id="GO:0005634">
    <property type="term" value="C:nucleus"/>
    <property type="evidence" value="ECO:0007669"/>
    <property type="project" value="UniProtKB-SubCell"/>
</dbReference>
<evidence type="ECO:0000313" key="4">
    <source>
        <dbReference type="EMBL" id="GFQ68528.1"/>
    </source>
</evidence>
<dbReference type="InterPro" id="IPR006600">
    <property type="entry name" value="HTH_CenpB_DNA-bd_dom"/>
</dbReference>
<feature type="domain" description="HTH CENPB-type" evidence="3">
    <location>
        <begin position="35"/>
        <end position="119"/>
    </location>
</feature>
<evidence type="ECO:0000313" key="5">
    <source>
        <dbReference type="Proteomes" id="UP000887116"/>
    </source>
</evidence>
<evidence type="ECO:0000256" key="1">
    <source>
        <dbReference type="ARBA" id="ARBA00004123"/>
    </source>
</evidence>
<organism evidence="4 5">
    <name type="scientific">Trichonephila clavata</name>
    <name type="common">Joro spider</name>
    <name type="synonym">Nephila clavata</name>
    <dbReference type="NCBI Taxonomy" id="2740835"/>
    <lineage>
        <taxon>Eukaryota</taxon>
        <taxon>Metazoa</taxon>
        <taxon>Ecdysozoa</taxon>
        <taxon>Arthropoda</taxon>
        <taxon>Chelicerata</taxon>
        <taxon>Arachnida</taxon>
        <taxon>Araneae</taxon>
        <taxon>Araneomorphae</taxon>
        <taxon>Entelegynae</taxon>
        <taxon>Araneoidea</taxon>
        <taxon>Nephilidae</taxon>
        <taxon>Trichonephila</taxon>
    </lineage>
</organism>
<gene>
    <name evidence="4" type="primary">TIGD1_96</name>
    <name evidence="4" type="ORF">TNCT_620551</name>
</gene>
<dbReference type="EMBL" id="BMAO01020595">
    <property type="protein sequence ID" value="GFQ68528.1"/>
    <property type="molecule type" value="Genomic_DNA"/>
</dbReference>
<comment type="caution">
    <text evidence="4">The sequence shown here is derived from an EMBL/GenBank/DDBJ whole genome shotgun (WGS) entry which is preliminary data.</text>
</comment>
<name>A0A8X6F1M8_TRICU</name>
<dbReference type="Pfam" id="PF03221">
    <property type="entry name" value="HTH_Tnp_Tc5"/>
    <property type="match status" value="1"/>
</dbReference>
<dbReference type="InterPro" id="IPR050863">
    <property type="entry name" value="CenT-Element_Derived"/>
</dbReference>
<comment type="subcellular location">
    <subcellularLocation>
        <location evidence="1">Nucleus</location>
    </subcellularLocation>
</comment>
<keyword evidence="5" id="KW-1185">Reference proteome</keyword>
<reference evidence="4" key="1">
    <citation type="submission" date="2020-07" db="EMBL/GenBank/DDBJ databases">
        <title>Multicomponent nature underlies the extraordinary mechanical properties of spider dragline silk.</title>
        <authorList>
            <person name="Kono N."/>
            <person name="Nakamura H."/>
            <person name="Mori M."/>
            <person name="Yoshida Y."/>
            <person name="Ohtoshi R."/>
            <person name="Malay A.D."/>
            <person name="Moran D.A.P."/>
            <person name="Tomita M."/>
            <person name="Numata K."/>
            <person name="Arakawa K."/>
        </authorList>
    </citation>
    <scope>NUCLEOTIDE SEQUENCE</scope>
</reference>
<dbReference type="SUPFAM" id="SSF46689">
    <property type="entry name" value="Homeodomain-like"/>
    <property type="match status" value="1"/>
</dbReference>
<accession>A0A8X6F1M8</accession>
<protein>
    <submittedName>
        <fullName evidence="4">Tigger transposable element-derived protein 1</fullName>
    </submittedName>
</protein>
<dbReference type="GO" id="GO:0003677">
    <property type="term" value="F:DNA binding"/>
    <property type="evidence" value="ECO:0007669"/>
    <property type="project" value="UniProtKB-KW"/>
</dbReference>